<evidence type="ECO:0000313" key="8">
    <source>
        <dbReference type="Proteomes" id="UP001439008"/>
    </source>
</evidence>
<accession>A0ABV2AKZ9</accession>
<feature type="compositionally biased region" description="Polar residues" evidence="5">
    <location>
        <begin position="1"/>
        <end position="24"/>
    </location>
</feature>
<evidence type="ECO:0000259" key="6">
    <source>
        <dbReference type="PROSITE" id="PS51044"/>
    </source>
</evidence>
<gene>
    <name evidence="7" type="ORF">MHBO_001699</name>
</gene>
<feature type="compositionally biased region" description="Polar residues" evidence="5">
    <location>
        <begin position="710"/>
        <end position="724"/>
    </location>
</feature>
<dbReference type="Gene3D" id="3.30.40.10">
    <property type="entry name" value="Zinc/RING finger domain, C3HC4 (zinc finger)"/>
    <property type="match status" value="1"/>
</dbReference>
<evidence type="ECO:0000313" key="7">
    <source>
        <dbReference type="EMBL" id="MES1919957.1"/>
    </source>
</evidence>
<dbReference type="Proteomes" id="UP001439008">
    <property type="component" value="Unassembled WGS sequence"/>
</dbReference>
<feature type="compositionally biased region" description="Polar residues" evidence="5">
    <location>
        <begin position="366"/>
        <end position="386"/>
    </location>
</feature>
<feature type="region of interest" description="Disordered" evidence="5">
    <location>
        <begin position="1"/>
        <end position="85"/>
    </location>
</feature>
<feature type="compositionally biased region" description="Polar residues" evidence="5">
    <location>
        <begin position="73"/>
        <end position="85"/>
    </location>
</feature>
<comment type="caution">
    <text evidence="7">The sequence shown here is derived from an EMBL/GenBank/DDBJ whole genome shotgun (WGS) entry which is preliminary data.</text>
</comment>
<feature type="compositionally biased region" description="Low complexity" evidence="5">
    <location>
        <begin position="353"/>
        <end position="362"/>
    </location>
</feature>
<evidence type="ECO:0000256" key="2">
    <source>
        <dbReference type="ARBA" id="ARBA00022771"/>
    </source>
</evidence>
<keyword evidence="8" id="KW-1185">Reference proteome</keyword>
<dbReference type="EMBL" id="JBDODL010000460">
    <property type="protein sequence ID" value="MES1919957.1"/>
    <property type="molecule type" value="Genomic_DNA"/>
</dbReference>
<sequence length="745" mass="85588">IAKSRNQFADRQIYSPTEFPNQHENANDTRTTEKSNKFDNFDESKNLDSNSKKSRGFTYKPRKKDKPKFEQIPNDQNNNEEQNSFQRNESIDKFDEKFQNFGENFVSRRFENFDNHFDPQQMPMQQRNQNFFDPQKMAQSSFMFPPPNFPSNFPNNVHPPFGPPSMPFGGFFVNPNLPPNHSQNFPSSENSANRDIKILKVRKMSIFKKLSDFIMQNHIKNFQKSAHSTIKMVFESPPDDLMTQTVLKLSGDEANKLRNVYLKPEAQKPEFEELFEFLGDVFGNEVKRAAVVVDHSNDDKNTNKTKKTDNGKKDDILADLDKISDFLSNIGDLDTADIPGLGKISSDSTNGQNENSSNVSEKSVNDLSNTNRKNQNFLKNGISKNLPTVHKNDFENKNSEKEKNAQIIENKVLSTYSENASEILKTLNLQEKLIIATKWIRQCSTFTSFVIDKIKQIALNLIEELKKHSKNKEKSFVFSEKAFFAELTSKLINHLSKENSRLLIKTIKSYPGHLLLNLNLPNLANIDEKSQKELKKSKKPQFRQLLGICSNCKIDEMVYLCSWCEVQYCGSCVGNAKKPPCKNCQKDLTPFEKVLLYQTIPFERALRKIVNSFEKEKSVEETSFSLPLFDPFSFKRIEVPGKGRNCEHRNVFDVKSFLLRCNKKTFENCPVCKKPIGESDLEVDGFIERILATEPEDIRDVTVMKDGSWINSQGKLKGKSAQSPNSKNEENSKSKRKKKCIDLTF</sequence>
<feature type="compositionally biased region" description="Basic and acidic residues" evidence="5">
    <location>
        <begin position="25"/>
        <end position="46"/>
    </location>
</feature>
<dbReference type="InterPro" id="IPR004181">
    <property type="entry name" value="Znf_MIZ"/>
</dbReference>
<feature type="non-terminal residue" evidence="7">
    <location>
        <position position="1"/>
    </location>
</feature>
<feature type="region of interest" description="Disordered" evidence="5">
    <location>
        <begin position="710"/>
        <end position="745"/>
    </location>
</feature>
<feature type="region of interest" description="Disordered" evidence="5">
    <location>
        <begin position="343"/>
        <end position="390"/>
    </location>
</feature>
<evidence type="ECO:0000256" key="1">
    <source>
        <dbReference type="ARBA" id="ARBA00022723"/>
    </source>
</evidence>
<evidence type="ECO:0000256" key="3">
    <source>
        <dbReference type="ARBA" id="ARBA00022833"/>
    </source>
</evidence>
<keyword evidence="1" id="KW-0479">Metal-binding</keyword>
<name>A0ABV2AKZ9_9EUKA</name>
<protein>
    <recommendedName>
        <fullName evidence="6">SP-RING-type domain-containing protein</fullName>
    </recommendedName>
</protein>
<evidence type="ECO:0000256" key="4">
    <source>
        <dbReference type="PROSITE-ProRule" id="PRU00452"/>
    </source>
</evidence>
<feature type="domain" description="SP-RING-type" evidence="6">
    <location>
        <begin position="615"/>
        <end position="696"/>
    </location>
</feature>
<dbReference type="PROSITE" id="PS51044">
    <property type="entry name" value="ZF_SP_RING"/>
    <property type="match status" value="1"/>
</dbReference>
<dbReference type="PANTHER" id="PTHR10782">
    <property type="entry name" value="ZINC FINGER MIZ DOMAIN-CONTAINING PROTEIN"/>
    <property type="match status" value="1"/>
</dbReference>
<dbReference type="InterPro" id="IPR013083">
    <property type="entry name" value="Znf_RING/FYVE/PHD"/>
</dbReference>
<organism evidence="7 8">
    <name type="scientific">Bonamia ostreae</name>
    <dbReference type="NCBI Taxonomy" id="126728"/>
    <lineage>
        <taxon>Eukaryota</taxon>
        <taxon>Sar</taxon>
        <taxon>Rhizaria</taxon>
        <taxon>Endomyxa</taxon>
        <taxon>Ascetosporea</taxon>
        <taxon>Haplosporida</taxon>
        <taxon>Bonamia</taxon>
    </lineage>
</organism>
<evidence type="ECO:0000256" key="5">
    <source>
        <dbReference type="SAM" id="MobiDB-lite"/>
    </source>
</evidence>
<proteinExistence type="predicted"/>
<keyword evidence="3" id="KW-0862">Zinc</keyword>
<dbReference type="PANTHER" id="PTHR10782:SF4">
    <property type="entry name" value="TONALLI, ISOFORM E"/>
    <property type="match status" value="1"/>
</dbReference>
<dbReference type="Pfam" id="PF02891">
    <property type="entry name" value="zf-MIZ"/>
    <property type="match status" value="1"/>
</dbReference>
<keyword evidence="2 4" id="KW-0863">Zinc-finger</keyword>
<reference evidence="7 8" key="1">
    <citation type="journal article" date="2024" name="BMC Biol.">
        <title>Comparative genomics of Ascetosporea gives new insight into the evolutionary basis for animal parasitism in Rhizaria.</title>
        <authorList>
            <person name="Hiltunen Thoren M."/>
            <person name="Onut-Brannstrom I."/>
            <person name="Alfjorden A."/>
            <person name="Peckova H."/>
            <person name="Swords F."/>
            <person name="Hooper C."/>
            <person name="Holzer A.S."/>
            <person name="Bass D."/>
            <person name="Burki F."/>
        </authorList>
    </citation>
    <scope>NUCLEOTIDE SEQUENCE [LARGE SCALE GENOMIC DNA]</scope>
    <source>
        <strain evidence="7">20-A016</strain>
    </source>
</reference>
<feature type="compositionally biased region" description="Basic residues" evidence="5">
    <location>
        <begin position="52"/>
        <end position="66"/>
    </location>
</feature>